<accession>A0A346NKV5</accession>
<evidence type="ECO:0000313" key="2">
    <source>
        <dbReference type="EMBL" id="AXR06162.1"/>
    </source>
</evidence>
<dbReference type="OrthoDB" id="5739727at2"/>
<organism evidence="2 3">
    <name type="scientific">Salinimonas sediminis</name>
    <dbReference type="NCBI Taxonomy" id="2303538"/>
    <lineage>
        <taxon>Bacteria</taxon>
        <taxon>Pseudomonadati</taxon>
        <taxon>Pseudomonadota</taxon>
        <taxon>Gammaproteobacteria</taxon>
        <taxon>Alteromonadales</taxon>
        <taxon>Alteromonadaceae</taxon>
        <taxon>Alteromonas/Salinimonas group</taxon>
        <taxon>Salinimonas</taxon>
    </lineage>
</organism>
<keyword evidence="3" id="KW-1185">Reference proteome</keyword>
<name>A0A346NKV5_9ALTE</name>
<evidence type="ECO:0000313" key="3">
    <source>
        <dbReference type="Proteomes" id="UP000262073"/>
    </source>
</evidence>
<dbReference type="EMBL" id="CP031769">
    <property type="protein sequence ID" value="AXR06162.1"/>
    <property type="molecule type" value="Genomic_DNA"/>
</dbReference>
<protein>
    <submittedName>
        <fullName evidence="2">Uncharacterized protein</fullName>
    </submittedName>
</protein>
<dbReference type="Proteomes" id="UP000262073">
    <property type="component" value="Chromosome"/>
</dbReference>
<sequence>MNINATFWGQVLCFAAVIAIFFTVKFARGKASNLLLIGFYAFLLNVFLPSVGWIYCGYWHVKQR</sequence>
<keyword evidence="1" id="KW-0472">Membrane</keyword>
<feature type="transmembrane region" description="Helical" evidence="1">
    <location>
        <begin position="6"/>
        <end position="27"/>
    </location>
</feature>
<reference evidence="2 3" key="1">
    <citation type="submission" date="2018-08" db="EMBL/GenBank/DDBJ databases">
        <title>Salinimonas sediminis sp. nov., a piezophilic bacterium isolated from a deep-sea sediment sample from the New Britain Trench.</title>
        <authorList>
            <person name="Cao J."/>
        </authorList>
    </citation>
    <scope>NUCLEOTIDE SEQUENCE [LARGE SCALE GENOMIC DNA]</scope>
    <source>
        <strain evidence="2 3">N102</strain>
    </source>
</reference>
<proteinExistence type="predicted"/>
<feature type="transmembrane region" description="Helical" evidence="1">
    <location>
        <begin position="34"/>
        <end position="55"/>
    </location>
</feature>
<evidence type="ECO:0000256" key="1">
    <source>
        <dbReference type="SAM" id="Phobius"/>
    </source>
</evidence>
<gene>
    <name evidence="2" type="ORF">D0Y50_07150</name>
</gene>
<keyword evidence="1" id="KW-1133">Transmembrane helix</keyword>
<dbReference type="KEGG" id="salm:D0Y50_07150"/>
<keyword evidence="1" id="KW-0812">Transmembrane</keyword>
<dbReference type="AlphaFoldDB" id="A0A346NKV5"/>